<comment type="similarity">
    <text evidence="2">Belongs to the glycosyl hydrolase 20 family.</text>
</comment>
<evidence type="ECO:0000256" key="3">
    <source>
        <dbReference type="ARBA" id="ARBA00012663"/>
    </source>
</evidence>
<comment type="catalytic activity">
    <reaction evidence="1">
        <text>Hydrolysis of terminal non-reducing N-acetyl-D-hexosamine residues in N-acetyl-beta-D-hexosaminides.</text>
        <dbReference type="EC" id="3.2.1.52"/>
    </reaction>
</comment>
<feature type="domain" description="Glycoside hydrolase family 20 catalytic" evidence="9">
    <location>
        <begin position="210"/>
        <end position="373"/>
    </location>
</feature>
<dbReference type="GO" id="GO:0030203">
    <property type="term" value="P:glycosaminoglycan metabolic process"/>
    <property type="evidence" value="ECO:0007669"/>
    <property type="project" value="TreeGrafter"/>
</dbReference>
<gene>
    <name evidence="11" type="ORF">ONE63_001322</name>
</gene>
<evidence type="ECO:0000256" key="8">
    <source>
        <dbReference type="SAM" id="Phobius"/>
    </source>
</evidence>
<dbReference type="Proteomes" id="UP001075354">
    <property type="component" value="Chromosome 10"/>
</dbReference>
<evidence type="ECO:0000259" key="10">
    <source>
        <dbReference type="Pfam" id="PF14845"/>
    </source>
</evidence>
<dbReference type="Pfam" id="PF00728">
    <property type="entry name" value="Glyco_hydro_20"/>
    <property type="match status" value="1"/>
</dbReference>
<keyword evidence="4" id="KW-0378">Hydrolase</keyword>
<protein>
    <recommendedName>
        <fullName evidence="3">beta-N-acetylhexosaminidase</fullName>
        <ecNumber evidence="3">3.2.1.52</ecNumber>
    </recommendedName>
</protein>
<dbReference type="PANTHER" id="PTHR22600:SF21">
    <property type="entry name" value="BETA-HEXOSAMINIDASE A"/>
    <property type="match status" value="1"/>
</dbReference>
<organism evidence="11 12">
    <name type="scientific">Megalurothrips usitatus</name>
    <name type="common">bean blossom thrips</name>
    <dbReference type="NCBI Taxonomy" id="439358"/>
    <lineage>
        <taxon>Eukaryota</taxon>
        <taxon>Metazoa</taxon>
        <taxon>Ecdysozoa</taxon>
        <taxon>Arthropoda</taxon>
        <taxon>Hexapoda</taxon>
        <taxon>Insecta</taxon>
        <taxon>Pterygota</taxon>
        <taxon>Neoptera</taxon>
        <taxon>Paraneoptera</taxon>
        <taxon>Thysanoptera</taxon>
        <taxon>Terebrantia</taxon>
        <taxon>Thripoidea</taxon>
        <taxon>Thripidae</taxon>
        <taxon>Megalurothrips</taxon>
    </lineage>
</organism>
<keyword evidence="5" id="KW-0325">Glycoprotein</keyword>
<evidence type="ECO:0000313" key="12">
    <source>
        <dbReference type="Proteomes" id="UP001075354"/>
    </source>
</evidence>
<sequence length="373" mass="40951">MYKYRQLVYPRKQRLCRAHKTCWAAGMLVVVVVAAVAAASWWWLYASWRPAAPGPAIRASAGAVWPQPRHLVKTRDCFALSPDTFKFTVTGAACEVLVAALPRYDLVLRREAAVDVPTAAAGVEAPRQNLSGLHITVNHCEAWPGPHMDETYRLSIVYNASVAAPVASLDAPSVWGALRGLETFVQLLSPGGSGSQLLVNASEVQDGPRFPHRGLLLDTSRHFLPAADILLELDAMAAVKLNVLHWHIVDDQSFPWQSARFPELSGKGAYHPRLVYTAQDVRNIIEHARLRGIRVIPEFDTPGNLSRHEGHTRSWGEGRPELLASCGDGTFANIDPTKVENLAFLRQLFAEVAASFPDSALHLGGDEVHSLCW</sequence>
<dbReference type="PRINTS" id="PR00738">
    <property type="entry name" value="GLHYDRLASE20"/>
</dbReference>
<feature type="domain" description="Beta-hexosaminidase eukaryotic type N-terminal" evidence="10">
    <location>
        <begin position="64"/>
        <end position="187"/>
    </location>
</feature>
<accession>A0AAV7XGE8</accession>
<dbReference type="InterPro" id="IPR017853">
    <property type="entry name" value="GH"/>
</dbReference>
<dbReference type="InterPro" id="IPR015883">
    <property type="entry name" value="Glyco_hydro_20_cat"/>
</dbReference>
<dbReference type="InterPro" id="IPR029018">
    <property type="entry name" value="Hex-like_dom2"/>
</dbReference>
<dbReference type="EMBL" id="JAPTSV010000010">
    <property type="protein sequence ID" value="KAJ1523468.1"/>
    <property type="molecule type" value="Genomic_DNA"/>
</dbReference>
<dbReference type="InterPro" id="IPR025705">
    <property type="entry name" value="Beta_hexosaminidase_sua/sub"/>
</dbReference>
<dbReference type="AlphaFoldDB" id="A0AAV7XGE8"/>
<keyword evidence="8" id="KW-0472">Membrane</keyword>
<dbReference type="GO" id="GO:0016020">
    <property type="term" value="C:membrane"/>
    <property type="evidence" value="ECO:0007669"/>
    <property type="project" value="TreeGrafter"/>
</dbReference>
<evidence type="ECO:0000256" key="1">
    <source>
        <dbReference type="ARBA" id="ARBA00001231"/>
    </source>
</evidence>
<dbReference type="SUPFAM" id="SSF55545">
    <property type="entry name" value="beta-N-acetylhexosaminidase-like domain"/>
    <property type="match status" value="1"/>
</dbReference>
<evidence type="ECO:0000313" key="11">
    <source>
        <dbReference type="EMBL" id="KAJ1523468.1"/>
    </source>
</evidence>
<dbReference type="GO" id="GO:0005764">
    <property type="term" value="C:lysosome"/>
    <property type="evidence" value="ECO:0007669"/>
    <property type="project" value="TreeGrafter"/>
</dbReference>
<evidence type="ECO:0000256" key="7">
    <source>
        <dbReference type="PIRSR" id="PIRSR625705-1"/>
    </source>
</evidence>
<evidence type="ECO:0000256" key="4">
    <source>
        <dbReference type="ARBA" id="ARBA00022801"/>
    </source>
</evidence>
<evidence type="ECO:0000259" key="9">
    <source>
        <dbReference type="Pfam" id="PF00728"/>
    </source>
</evidence>
<keyword evidence="8" id="KW-1133">Transmembrane helix</keyword>
<comment type="caution">
    <text evidence="11">The sequence shown here is derived from an EMBL/GenBank/DDBJ whole genome shotgun (WGS) entry which is preliminary data.</text>
</comment>
<keyword evidence="6" id="KW-0326">Glycosidase</keyword>
<reference evidence="11" key="1">
    <citation type="submission" date="2022-12" db="EMBL/GenBank/DDBJ databases">
        <title>Chromosome-level genome assembly of the bean flower thrips Megalurothrips usitatus.</title>
        <authorList>
            <person name="Ma L."/>
            <person name="Liu Q."/>
            <person name="Li H."/>
            <person name="Cai W."/>
        </authorList>
    </citation>
    <scope>NUCLEOTIDE SEQUENCE</scope>
    <source>
        <strain evidence="11">Cailab_2022a</strain>
    </source>
</reference>
<proteinExistence type="inferred from homology"/>
<dbReference type="EC" id="3.2.1.52" evidence="3"/>
<feature type="transmembrane region" description="Helical" evidence="8">
    <location>
        <begin position="21"/>
        <end position="44"/>
    </location>
</feature>
<keyword evidence="8" id="KW-0812">Transmembrane</keyword>
<feature type="active site" description="Proton donor" evidence="7">
    <location>
        <position position="367"/>
    </location>
</feature>
<dbReference type="InterPro" id="IPR029019">
    <property type="entry name" value="HEX_eukaryotic_N"/>
</dbReference>
<dbReference type="GO" id="GO:0005975">
    <property type="term" value="P:carbohydrate metabolic process"/>
    <property type="evidence" value="ECO:0007669"/>
    <property type="project" value="InterPro"/>
</dbReference>
<dbReference type="Pfam" id="PF14845">
    <property type="entry name" value="Glycohydro_20b2"/>
    <property type="match status" value="1"/>
</dbReference>
<evidence type="ECO:0000256" key="6">
    <source>
        <dbReference type="ARBA" id="ARBA00023295"/>
    </source>
</evidence>
<evidence type="ECO:0000256" key="5">
    <source>
        <dbReference type="ARBA" id="ARBA00023180"/>
    </source>
</evidence>
<dbReference type="PANTHER" id="PTHR22600">
    <property type="entry name" value="BETA-HEXOSAMINIDASE"/>
    <property type="match status" value="1"/>
</dbReference>
<keyword evidence="12" id="KW-1185">Reference proteome</keyword>
<dbReference type="SUPFAM" id="SSF51445">
    <property type="entry name" value="(Trans)glycosidases"/>
    <property type="match status" value="1"/>
</dbReference>
<name>A0AAV7XGE8_9NEOP</name>
<dbReference type="Gene3D" id="3.30.379.10">
    <property type="entry name" value="Chitobiase/beta-hexosaminidase domain 2-like"/>
    <property type="match status" value="1"/>
</dbReference>
<dbReference type="GO" id="GO:0006689">
    <property type="term" value="P:ganglioside catabolic process"/>
    <property type="evidence" value="ECO:0007669"/>
    <property type="project" value="TreeGrafter"/>
</dbReference>
<dbReference type="GO" id="GO:0004563">
    <property type="term" value="F:beta-N-acetylhexosaminidase activity"/>
    <property type="evidence" value="ECO:0007669"/>
    <property type="project" value="UniProtKB-EC"/>
</dbReference>
<evidence type="ECO:0000256" key="2">
    <source>
        <dbReference type="ARBA" id="ARBA00006285"/>
    </source>
</evidence>
<dbReference type="Gene3D" id="3.20.20.80">
    <property type="entry name" value="Glycosidases"/>
    <property type="match status" value="1"/>
</dbReference>